<keyword evidence="4" id="KW-1185">Reference proteome</keyword>
<organism evidence="3 4">
    <name type="scientific">Microbulbifer epialgicus</name>
    <dbReference type="NCBI Taxonomy" id="393907"/>
    <lineage>
        <taxon>Bacteria</taxon>
        <taxon>Pseudomonadati</taxon>
        <taxon>Pseudomonadota</taxon>
        <taxon>Gammaproteobacteria</taxon>
        <taxon>Cellvibrionales</taxon>
        <taxon>Microbulbiferaceae</taxon>
        <taxon>Microbulbifer</taxon>
    </lineage>
</organism>
<dbReference type="RefSeq" id="WP_371840776.1">
    <property type="nucleotide sequence ID" value="NZ_JBGMEK010000067.1"/>
</dbReference>
<feature type="transmembrane region" description="Helical" evidence="1">
    <location>
        <begin position="178"/>
        <end position="196"/>
    </location>
</feature>
<dbReference type="EMBL" id="JBGMEK010000067">
    <property type="protein sequence ID" value="MFA0813034.1"/>
    <property type="molecule type" value="Genomic_DNA"/>
</dbReference>
<keyword evidence="1" id="KW-0472">Membrane</keyword>
<dbReference type="InterPro" id="IPR005804">
    <property type="entry name" value="FA_desaturase_dom"/>
</dbReference>
<dbReference type="Pfam" id="PF00487">
    <property type="entry name" value="FA_desaturase"/>
    <property type="match status" value="1"/>
</dbReference>
<dbReference type="Proteomes" id="UP001569428">
    <property type="component" value="Unassembled WGS sequence"/>
</dbReference>
<evidence type="ECO:0000256" key="1">
    <source>
        <dbReference type="SAM" id="Phobius"/>
    </source>
</evidence>
<accession>A0ABV4P4Y6</accession>
<proteinExistence type="predicted"/>
<dbReference type="CDD" id="cd01060">
    <property type="entry name" value="Membrane-FADS-like"/>
    <property type="match status" value="1"/>
</dbReference>
<reference evidence="3 4" key="1">
    <citation type="submission" date="2024-08" db="EMBL/GenBank/DDBJ databases">
        <authorList>
            <person name="Ishaq N."/>
        </authorList>
    </citation>
    <scope>NUCLEOTIDE SEQUENCE [LARGE SCALE GENOMIC DNA]</scope>
    <source>
        <strain evidence="3 4">DSM 18651</strain>
    </source>
</reference>
<sequence>MNKKEWLKCQNSFTKNGKSWPTLTIILFDLLTMAAGLYLTKKGGFFSVVAVFFFVIVFLHAYLLLHEATHCSISHSKLLNGLCGHICGWLILIPFLTRQRSHLLHHVWAGHPENDPVNKAIIRYFSDMDDEKRVKTEKIWRSWLPLFTLSDRIRLWRETIQNKSIDSTGEKQQKNSKFIYCYGMSYIFIGVILFKFNFFLNFIMVYFVAIFILFFFEELVNMPHHARTPLLSFSDKALPYWHQCKIAHSCRRIPIWSYFFILNFNYHSAHHVFPKAPWYRLPLLHKKLLTYMPDLNDEQKKDEVTWALSNRKQSLCSIMKNYVDVADTLKPE</sequence>
<keyword evidence="1" id="KW-0812">Transmembrane</keyword>
<evidence type="ECO:0000313" key="4">
    <source>
        <dbReference type="Proteomes" id="UP001569428"/>
    </source>
</evidence>
<evidence type="ECO:0000259" key="2">
    <source>
        <dbReference type="Pfam" id="PF00487"/>
    </source>
</evidence>
<feature type="transmembrane region" description="Helical" evidence="1">
    <location>
        <begin position="77"/>
        <end position="96"/>
    </location>
</feature>
<protein>
    <submittedName>
        <fullName evidence="3">Fatty acid desaturase</fullName>
    </submittedName>
</protein>
<feature type="domain" description="Fatty acid desaturase" evidence="2">
    <location>
        <begin position="50"/>
        <end position="295"/>
    </location>
</feature>
<name>A0ABV4P4Y6_9GAMM</name>
<feature type="transmembrane region" description="Helical" evidence="1">
    <location>
        <begin position="202"/>
        <end position="220"/>
    </location>
</feature>
<feature type="transmembrane region" description="Helical" evidence="1">
    <location>
        <begin position="46"/>
        <end position="65"/>
    </location>
</feature>
<keyword evidence="1" id="KW-1133">Transmembrane helix</keyword>
<comment type="caution">
    <text evidence="3">The sequence shown here is derived from an EMBL/GenBank/DDBJ whole genome shotgun (WGS) entry which is preliminary data.</text>
</comment>
<feature type="transmembrane region" description="Helical" evidence="1">
    <location>
        <begin position="20"/>
        <end position="39"/>
    </location>
</feature>
<evidence type="ECO:0000313" key="3">
    <source>
        <dbReference type="EMBL" id="MFA0813034.1"/>
    </source>
</evidence>
<gene>
    <name evidence="3" type="ORF">ACCI49_19190</name>
</gene>